<evidence type="ECO:0000313" key="3">
    <source>
        <dbReference type="EMBL" id="CAJ03264.1"/>
    </source>
</evidence>
<feature type="compositionally biased region" description="Polar residues" evidence="1">
    <location>
        <begin position="344"/>
        <end position="353"/>
    </location>
</feature>
<dbReference type="InterPro" id="IPR006145">
    <property type="entry name" value="PsdUridine_synth_RsuA/RluA"/>
</dbReference>
<dbReference type="InParanoid" id="Q4QFE4"/>
<dbReference type="OMA" id="HRVWRRE"/>
<dbReference type="InterPro" id="IPR050188">
    <property type="entry name" value="RluA_PseudoU_synthase"/>
</dbReference>
<feature type="compositionally biased region" description="Polar residues" evidence="1">
    <location>
        <begin position="603"/>
        <end position="612"/>
    </location>
</feature>
<feature type="domain" description="Pseudouridine synthase RsuA/RluA-like" evidence="2">
    <location>
        <begin position="888"/>
        <end position="937"/>
    </location>
</feature>
<organism evidence="3 4">
    <name type="scientific">Leishmania major</name>
    <dbReference type="NCBI Taxonomy" id="5664"/>
    <lineage>
        <taxon>Eukaryota</taxon>
        <taxon>Discoba</taxon>
        <taxon>Euglenozoa</taxon>
        <taxon>Kinetoplastea</taxon>
        <taxon>Metakinetoplastina</taxon>
        <taxon>Trypanosomatida</taxon>
        <taxon>Trypanosomatidae</taxon>
        <taxon>Leishmaniinae</taxon>
        <taxon>Leishmania</taxon>
    </lineage>
</organism>
<dbReference type="VEuPathDB" id="TriTrypDB:LMJLV39_150009500"/>
<dbReference type="HOGENOM" id="CLU_288284_0_0_1"/>
<dbReference type="EMBL" id="FR796411">
    <property type="protein sequence ID" value="CAJ03264.1"/>
    <property type="molecule type" value="Genomic_DNA"/>
</dbReference>
<dbReference type="GO" id="GO:0000455">
    <property type="term" value="P:enzyme-directed rRNA pseudouridine synthesis"/>
    <property type="evidence" value="ECO:0000318"/>
    <property type="project" value="GO_Central"/>
</dbReference>
<proteinExistence type="predicted"/>
<dbReference type="GO" id="GO:0009982">
    <property type="term" value="F:pseudouridine synthase activity"/>
    <property type="evidence" value="ECO:0000318"/>
    <property type="project" value="GO_Central"/>
</dbReference>
<dbReference type="PROSITE" id="PS01129">
    <property type="entry name" value="PSI_RLU"/>
    <property type="match status" value="1"/>
</dbReference>
<feature type="region of interest" description="Disordered" evidence="1">
    <location>
        <begin position="806"/>
        <end position="844"/>
    </location>
</feature>
<evidence type="ECO:0000313" key="4">
    <source>
        <dbReference type="Proteomes" id="UP000000542"/>
    </source>
</evidence>
<sequence length="1067" mass="113121">MPGQPHHHSPLPTFNVCLRLMCSHAFRCVDAPLHTHTWQLFMAAASSATPAVAPGDRYFTREPCCLQCCHRSSGALVARLAGSLEHNAATGEDAELAFPSVAAADRDVAWIAVRPYSYLFRAPVKGRWLGRGLLELFLQEFAFVPFDTTATATAAPSSLARALASDGTTSSAFRSAVVPLLLQGRAASMWPSRTASLLPSTCIGGGATLDRRFTLPAYIEELCDGVLWLHDREAECRAAGRRYREALIDAVARARRSHLSPGSTDGGVRDRGDSGALEEQSQMGVPPQATAPAATLCAIPSSEASAAPSEWAAWCRTVLWLVELPSEAEVDALLPRVLLAASTPPSGDSTGAQVTEEADTASASAVRAPPPPLLSLRQRDVVCHRVWRREGRMFAHAPLEIIRCDVAAVVTAVPPVAHCKTPLSAAKTLAMIVVSKPPGLPVHPSGCYRKNSVTSILEDVLGGGGDGDVRRLYRIEEHYVGPATGSTLPHRPYASVVHKKGGFELIRVWLRRTPCARDASVAVADGSLSVPASADETGVTAEDWAVLKTLFMREREATTQRPQPSSPQEDDGADCHDAIAVATETGRHVKRPREVKGGDEDQSWTANAHQDTTTNVMRASRGDAAAAVPPSYTMKAFVVHRLDAATSGVLLFGLNSYTARRTAAAIANKSLQGDGDSGDDDRPSHGSVRGGDDASDGAGSESPPLRLPASSSLKVYCARVHGQVHLDSLAREQHHCLLHNPSPLAQRTSDGLGAPDAAGASAAARSAARHNAAAELLVCRPIGCLDHHNSLYWSPDAAVTDSWQLHQADAKQQQQQAGELRNRSLSGGRGKTGRTPEAVEAKHERMRQLTRGGGASSLGAWAAALQPVSGVGAAQPARGTLPALSDSSRRVQQYLETLRSAQTALQVMHYDAATDQTVVKCTLGTGRTHQLRVHLASLGHPIVHDSKYIALEAHMRNLAKDGKHGLVEGGEATAATGVPRTPLASEASLARFYESPDAADSSEVGGSAAAAGAAMGGRWQSEVFAEGRNARGCVCPEAIDLHAWQYTLAYDDGELVSVEVPLPSWAH</sequence>
<dbReference type="eggNOG" id="KOG1919">
    <property type="taxonomic scope" value="Eukaryota"/>
</dbReference>
<reference evidence="3 4" key="2">
    <citation type="journal article" date="2011" name="Genome Res.">
        <title>Chromosome and gene copy number variation allow major structural change between species and strains of Leishmania.</title>
        <authorList>
            <person name="Rogers M.B."/>
            <person name="Hilley J.D."/>
            <person name="Dickens N.J."/>
            <person name="Wilkes J."/>
            <person name="Bates P.A."/>
            <person name="Depledge D.P."/>
            <person name="Harris D."/>
            <person name="Her Y."/>
            <person name="Herzyk P."/>
            <person name="Imamura H."/>
            <person name="Otto T.D."/>
            <person name="Sanders M."/>
            <person name="Seeger K."/>
            <person name="Dujardin J.C."/>
            <person name="Berriman M."/>
            <person name="Smith D.F."/>
            <person name="Hertz-Fowler C."/>
            <person name="Mottram J.C."/>
        </authorList>
    </citation>
    <scope>NUCLEOTIDE SEQUENCE [LARGE SCALE GENOMIC DNA]</scope>
    <source>
        <strain evidence="4">MHOM/IL/81/Friedlin</strain>
    </source>
</reference>
<dbReference type="Proteomes" id="UP000000542">
    <property type="component" value="Chromosome 15"/>
</dbReference>
<dbReference type="SUPFAM" id="SSF55120">
    <property type="entry name" value="Pseudouridine synthase"/>
    <property type="match status" value="1"/>
</dbReference>
<dbReference type="PANTHER" id="PTHR21600:SF77">
    <property type="entry name" value="PSEUDOURIDYLATE SYNTHASE PROTEIN, PUTATIVE-RELATED"/>
    <property type="match status" value="1"/>
</dbReference>
<dbReference type="VEuPathDB" id="TriTrypDB:LMJFC_150009900"/>
<dbReference type="STRING" id="5664.Q4QFE4"/>
<dbReference type="GO" id="GO:0003723">
    <property type="term" value="F:RNA binding"/>
    <property type="evidence" value="ECO:0007669"/>
    <property type="project" value="InterPro"/>
</dbReference>
<protein>
    <recommendedName>
        <fullName evidence="2">Pseudouridine synthase RsuA/RluA-like domain-containing protein</fullName>
    </recommendedName>
</protein>
<feature type="compositionally biased region" description="Low complexity" evidence="1">
    <location>
        <begin position="696"/>
        <end position="707"/>
    </location>
</feature>
<dbReference type="PANTHER" id="PTHR21600">
    <property type="entry name" value="MITOCHONDRIAL RNA PSEUDOURIDINE SYNTHASE"/>
    <property type="match status" value="1"/>
</dbReference>
<dbReference type="GeneID" id="5650394"/>
<dbReference type="VEuPathDB" id="TriTrypDB:LmjF.15.0360"/>
<name>Q4QFE4_LEIMA</name>
<dbReference type="KEGG" id="lma:LMJF_15_0360"/>
<feature type="region of interest" description="Disordered" evidence="1">
    <location>
        <begin position="257"/>
        <end position="288"/>
    </location>
</feature>
<accession>Q4QFE4</accession>
<dbReference type="Pfam" id="PF00849">
    <property type="entry name" value="PseudoU_synth_2"/>
    <property type="match status" value="1"/>
</dbReference>
<feature type="compositionally biased region" description="Low complexity" evidence="1">
    <location>
        <begin position="806"/>
        <end position="817"/>
    </location>
</feature>
<dbReference type="InterPro" id="IPR020103">
    <property type="entry name" value="PsdUridine_synth_cat_dom_sf"/>
</dbReference>
<feature type="region of interest" description="Disordered" evidence="1">
    <location>
        <begin position="344"/>
        <end position="369"/>
    </location>
</feature>
<evidence type="ECO:0000259" key="2">
    <source>
        <dbReference type="Pfam" id="PF00849"/>
    </source>
</evidence>
<dbReference type="AlphaFoldDB" id="Q4QFE4"/>
<dbReference type="Gene3D" id="3.30.2350.10">
    <property type="entry name" value="Pseudouridine synthase"/>
    <property type="match status" value="2"/>
</dbReference>
<gene>
    <name evidence="3" type="ORF">LMJF_15_0360</name>
</gene>
<evidence type="ECO:0000256" key="1">
    <source>
        <dbReference type="SAM" id="MobiDB-lite"/>
    </source>
</evidence>
<keyword evidence="4" id="KW-1185">Reference proteome</keyword>
<reference evidence="3 4" key="1">
    <citation type="journal article" date="2005" name="Science">
        <title>The genome of the kinetoplastid parasite, Leishmania major.</title>
        <authorList>
            <person name="Ivens A.C."/>
            <person name="Peacock C.S."/>
            <person name="Worthey E.A."/>
            <person name="Murphy L."/>
            <person name="Aggarwal G."/>
            <person name="Berriman M."/>
            <person name="Sisk E."/>
            <person name="Rajandream M.A."/>
            <person name="Adlem E."/>
            <person name="Aert R."/>
            <person name="Anupama A."/>
            <person name="Apostolou Z."/>
            <person name="Attipoe P."/>
            <person name="Bason N."/>
            <person name="Bauser C."/>
            <person name="Beck A."/>
            <person name="Beverley S.M."/>
            <person name="Bianchettin G."/>
            <person name="Borzym K."/>
            <person name="Bothe G."/>
            <person name="Bruschi C.V."/>
            <person name="Collins M."/>
            <person name="Cadag E."/>
            <person name="Ciarloni L."/>
            <person name="Clayton C."/>
            <person name="Coulson R.M."/>
            <person name="Cronin A."/>
            <person name="Cruz A.K."/>
            <person name="Davies R.M."/>
            <person name="De Gaudenzi J."/>
            <person name="Dobson D.E."/>
            <person name="Duesterhoeft A."/>
            <person name="Fazelina G."/>
            <person name="Fosker N."/>
            <person name="Frasch A.C."/>
            <person name="Fraser A."/>
            <person name="Fuchs M."/>
            <person name="Gabel C."/>
            <person name="Goble A."/>
            <person name="Goffeau A."/>
            <person name="Harris D."/>
            <person name="Hertz-Fowler C."/>
            <person name="Hilbert H."/>
            <person name="Horn D."/>
            <person name="Huang Y."/>
            <person name="Klages S."/>
            <person name="Knights A."/>
            <person name="Kube M."/>
            <person name="Larke N."/>
            <person name="Litvin L."/>
            <person name="Lord A."/>
            <person name="Louie T."/>
            <person name="Marra M."/>
            <person name="Masuy D."/>
            <person name="Matthews K."/>
            <person name="Michaeli S."/>
            <person name="Mottram J.C."/>
            <person name="Muller-Auer S."/>
            <person name="Munden H."/>
            <person name="Nelson S."/>
            <person name="Norbertczak H."/>
            <person name="Oliver K."/>
            <person name="O'neil S."/>
            <person name="Pentony M."/>
            <person name="Pohl T.M."/>
            <person name="Price C."/>
            <person name="Purnelle B."/>
            <person name="Quail M.A."/>
            <person name="Rabbinowitsch E."/>
            <person name="Reinhardt R."/>
            <person name="Rieger M."/>
            <person name="Rinta J."/>
            <person name="Robben J."/>
            <person name="Robertson L."/>
            <person name="Ruiz J.C."/>
            <person name="Rutter S."/>
            <person name="Saunders D."/>
            <person name="Schafer M."/>
            <person name="Schein J."/>
            <person name="Schwartz D.C."/>
            <person name="Seeger K."/>
            <person name="Seyler A."/>
            <person name="Sharp S."/>
            <person name="Shin H."/>
            <person name="Sivam D."/>
            <person name="Squares R."/>
            <person name="Squares S."/>
            <person name="Tosato V."/>
            <person name="Vogt C."/>
            <person name="Volckaert G."/>
            <person name="Wambutt R."/>
            <person name="Warren T."/>
            <person name="Wedler H."/>
            <person name="Woodward J."/>
            <person name="Zhou S."/>
            <person name="Zimmermann W."/>
            <person name="Smith D.F."/>
            <person name="Blackwell J.M."/>
            <person name="Stuart K.D."/>
            <person name="Barrell B."/>
            <person name="Myler P.J."/>
        </authorList>
    </citation>
    <scope>NUCLEOTIDE SEQUENCE [LARGE SCALE GENOMIC DNA]</scope>
    <source>
        <strain evidence="4">MHOM/IL/81/Friedlin</strain>
    </source>
</reference>
<dbReference type="RefSeq" id="XP_001681954.1">
    <property type="nucleotide sequence ID" value="XM_001681902.1"/>
</dbReference>
<feature type="region of interest" description="Disordered" evidence="1">
    <location>
        <begin position="670"/>
        <end position="707"/>
    </location>
</feature>
<feature type="region of interest" description="Disordered" evidence="1">
    <location>
        <begin position="588"/>
        <end position="612"/>
    </location>
</feature>
<dbReference type="VEuPathDB" id="TriTrypDB:LMJSD75_150009400"/>
<dbReference type="InterPro" id="IPR006224">
    <property type="entry name" value="PsdUridine_synth_RluA-like_CS"/>
</dbReference>